<evidence type="ECO:0000313" key="3">
    <source>
        <dbReference type="Proteomes" id="UP000036947"/>
    </source>
</evidence>
<dbReference type="Proteomes" id="UP000036947">
    <property type="component" value="Unassembled WGS sequence"/>
</dbReference>
<evidence type="ECO:0000256" key="1">
    <source>
        <dbReference type="SAM" id="Phobius"/>
    </source>
</evidence>
<dbReference type="STRING" id="1163406.A0A0L0MXN2"/>
<keyword evidence="1" id="KW-0812">Transmembrane</keyword>
<evidence type="ECO:0000313" key="2">
    <source>
        <dbReference type="EMBL" id="KND86240.1"/>
    </source>
</evidence>
<proteinExistence type="predicted"/>
<feature type="transmembrane region" description="Helical" evidence="1">
    <location>
        <begin position="12"/>
        <end position="34"/>
    </location>
</feature>
<gene>
    <name evidence="2" type="ORF">TOPH_09119</name>
</gene>
<dbReference type="OrthoDB" id="3342455at2759"/>
<protein>
    <submittedName>
        <fullName evidence="2">Uncharacterized protein</fullName>
    </submittedName>
</protein>
<keyword evidence="3" id="KW-1185">Reference proteome</keyword>
<reference evidence="2 3" key="1">
    <citation type="journal article" date="2015" name="BMC Genomics">
        <title>The genome of the truffle-parasite Tolypocladium ophioglossoides and the evolution of antifungal peptaibiotics.</title>
        <authorList>
            <person name="Quandt C.A."/>
            <person name="Bushley K.E."/>
            <person name="Spatafora J.W."/>
        </authorList>
    </citation>
    <scope>NUCLEOTIDE SEQUENCE [LARGE SCALE GENOMIC DNA]</scope>
    <source>
        <strain evidence="2 3">CBS 100239</strain>
    </source>
</reference>
<keyword evidence="1" id="KW-0472">Membrane</keyword>
<comment type="caution">
    <text evidence="2">The sequence shown here is derived from an EMBL/GenBank/DDBJ whole genome shotgun (WGS) entry which is preliminary data.</text>
</comment>
<name>A0A0L0MXN2_TOLOC</name>
<feature type="transmembrane region" description="Helical" evidence="1">
    <location>
        <begin position="79"/>
        <end position="100"/>
    </location>
</feature>
<accession>A0A0L0MXN2</accession>
<dbReference type="AlphaFoldDB" id="A0A0L0MXN2"/>
<feature type="non-terminal residue" evidence="2">
    <location>
        <position position="128"/>
    </location>
</feature>
<organism evidence="2 3">
    <name type="scientific">Tolypocladium ophioglossoides (strain CBS 100239)</name>
    <name type="common">Snaketongue truffleclub</name>
    <name type="synonym">Elaphocordyceps ophioglossoides</name>
    <dbReference type="NCBI Taxonomy" id="1163406"/>
    <lineage>
        <taxon>Eukaryota</taxon>
        <taxon>Fungi</taxon>
        <taxon>Dikarya</taxon>
        <taxon>Ascomycota</taxon>
        <taxon>Pezizomycotina</taxon>
        <taxon>Sordariomycetes</taxon>
        <taxon>Hypocreomycetidae</taxon>
        <taxon>Hypocreales</taxon>
        <taxon>Ophiocordycipitaceae</taxon>
        <taxon>Tolypocladium</taxon>
    </lineage>
</organism>
<sequence length="128" mass="14667">MREVYTPRSILVYQSFASLTLVVSIYVSICFAVIKPNNDAAAYRFGYIDHFYSKNSYYKHEATSIAAYFISHNFLHTTFVLLFAYSCFSLAEVILILNFVNLSSLYFCYNCPLSVHIPVITKPTSCRP</sequence>
<keyword evidence="1" id="KW-1133">Transmembrane helix</keyword>
<dbReference type="EMBL" id="LFRF01000066">
    <property type="protein sequence ID" value="KND86240.1"/>
    <property type="molecule type" value="Genomic_DNA"/>
</dbReference>